<sequence length="289" mass="30330">MTRSASAITVLGASGRTGAALCRALLARGDSVIPVVRNPARWAARGIPLEPRLAEIGDHKALARALEGAERIVSTAHARWAAAIQRAAPPGATLVLIGSTRRFSRWPDAHGDGVRAGEAAFLSGPQPGVMLHPTMIYGAQGENNVQRLAALLRRLPVAPLPGGGRALVQPIYQDDLTACLLAALDRDWPTPRTLVVAGPEPVAYRDFLAAVAHAAGRRAPPVLPMPLAPLVLLGRVAALVPGLPRIGPDELRRLTEDKAFDIAEMRATLGVSPRSLAEGLAETFAHATG</sequence>
<gene>
    <name evidence="2" type="ORF">CR165_12315</name>
</gene>
<dbReference type="SUPFAM" id="SSF51735">
    <property type="entry name" value="NAD(P)-binding Rossmann-fold domains"/>
    <property type="match status" value="1"/>
</dbReference>
<dbReference type="Pfam" id="PF13460">
    <property type="entry name" value="NAD_binding_10"/>
    <property type="match status" value="1"/>
</dbReference>
<dbReference type="InterPro" id="IPR051207">
    <property type="entry name" value="ComplexI_NDUFA9_subunit"/>
</dbReference>
<keyword evidence="3" id="KW-1185">Reference proteome</keyword>
<reference evidence="3" key="1">
    <citation type="submission" date="2017-10" db="EMBL/GenBank/DDBJ databases">
        <authorList>
            <person name="Toshchakov S.V."/>
            <person name="Goeva M.A."/>
        </authorList>
    </citation>
    <scope>NUCLEOTIDE SEQUENCE [LARGE SCALE GENOMIC DNA]</scope>
    <source>
        <strain evidence="3">JR1/69-1-13</strain>
    </source>
</reference>
<evidence type="ECO:0000313" key="2">
    <source>
        <dbReference type="EMBL" id="PWC28472.1"/>
    </source>
</evidence>
<feature type="domain" description="NAD(P)-binding" evidence="1">
    <location>
        <begin position="12"/>
        <end position="81"/>
    </location>
</feature>
<dbReference type="InterPro" id="IPR016040">
    <property type="entry name" value="NAD(P)-bd_dom"/>
</dbReference>
<dbReference type="OrthoDB" id="9811425at2"/>
<dbReference type="RefSeq" id="WP_109517293.1">
    <property type="nucleotide sequence ID" value="NZ_PDOA01000007.1"/>
</dbReference>
<dbReference type="PANTHER" id="PTHR12126:SF11">
    <property type="entry name" value="NADH DEHYDROGENASE [UBIQUINONE] 1 ALPHA SUBCOMPLEX SUBUNIT 9, MITOCHONDRIAL"/>
    <property type="match status" value="1"/>
</dbReference>
<dbReference type="AlphaFoldDB" id="A0A2U1V3J6"/>
<evidence type="ECO:0000313" key="3">
    <source>
        <dbReference type="Proteomes" id="UP000245048"/>
    </source>
</evidence>
<organism evidence="2 3">
    <name type="scientific">Teichococcus aestuarii</name>
    <dbReference type="NCBI Taxonomy" id="568898"/>
    <lineage>
        <taxon>Bacteria</taxon>
        <taxon>Pseudomonadati</taxon>
        <taxon>Pseudomonadota</taxon>
        <taxon>Alphaproteobacteria</taxon>
        <taxon>Acetobacterales</taxon>
        <taxon>Roseomonadaceae</taxon>
        <taxon>Roseomonas</taxon>
    </lineage>
</organism>
<protein>
    <submittedName>
        <fullName evidence="2">NADH-ubiquinone oxidoreductase</fullName>
    </submittedName>
</protein>
<dbReference type="PANTHER" id="PTHR12126">
    <property type="entry name" value="NADH-UBIQUINONE OXIDOREDUCTASE 39 KDA SUBUNIT-RELATED"/>
    <property type="match status" value="1"/>
</dbReference>
<dbReference type="GO" id="GO:0044877">
    <property type="term" value="F:protein-containing complex binding"/>
    <property type="evidence" value="ECO:0007669"/>
    <property type="project" value="TreeGrafter"/>
</dbReference>
<proteinExistence type="predicted"/>
<dbReference type="Proteomes" id="UP000245048">
    <property type="component" value="Unassembled WGS sequence"/>
</dbReference>
<dbReference type="InterPro" id="IPR036291">
    <property type="entry name" value="NAD(P)-bd_dom_sf"/>
</dbReference>
<accession>A0A2U1V3J6</accession>
<keyword evidence="2" id="KW-0830">Ubiquinone</keyword>
<evidence type="ECO:0000259" key="1">
    <source>
        <dbReference type="Pfam" id="PF13460"/>
    </source>
</evidence>
<dbReference type="Gene3D" id="3.40.50.720">
    <property type="entry name" value="NAD(P)-binding Rossmann-like Domain"/>
    <property type="match status" value="2"/>
</dbReference>
<dbReference type="EMBL" id="PDOA01000007">
    <property type="protein sequence ID" value="PWC28472.1"/>
    <property type="molecule type" value="Genomic_DNA"/>
</dbReference>
<comment type="caution">
    <text evidence="2">The sequence shown here is derived from an EMBL/GenBank/DDBJ whole genome shotgun (WGS) entry which is preliminary data.</text>
</comment>
<name>A0A2U1V3J6_9PROT</name>